<gene>
    <name evidence="1" type="ORF">V202x_29230</name>
</gene>
<proteinExistence type="predicted"/>
<dbReference type="Proteomes" id="UP000318384">
    <property type="component" value="Chromosome"/>
</dbReference>
<dbReference type="EMBL" id="CP037422">
    <property type="protein sequence ID" value="QDU09548.1"/>
    <property type="molecule type" value="Genomic_DNA"/>
</dbReference>
<sequence>MRLRIIQFVAGLEVLRGTHSIRFDGTCFWVLHRRKEFGPFDYEWSKDFSGVEFMYSGHKFGEYCSADEIFADLKQFSLPMSVVEVASLTIGTVLYGVLNGLREPLWKELLRQRLDASGFQHFSIREDGPERLTG</sequence>
<keyword evidence="2" id="KW-1185">Reference proteome</keyword>
<dbReference type="AlphaFoldDB" id="A0A517WWD1"/>
<evidence type="ECO:0000313" key="1">
    <source>
        <dbReference type="EMBL" id="QDU09548.1"/>
    </source>
</evidence>
<dbReference type="RefSeq" id="WP_232098513.1">
    <property type="nucleotide sequence ID" value="NZ_CP037422.1"/>
</dbReference>
<protein>
    <submittedName>
        <fullName evidence="1">Uncharacterized protein</fullName>
    </submittedName>
</protein>
<evidence type="ECO:0000313" key="2">
    <source>
        <dbReference type="Proteomes" id="UP000318384"/>
    </source>
</evidence>
<name>A0A517WWD1_9PLAN</name>
<reference evidence="1 2" key="1">
    <citation type="submission" date="2019-03" db="EMBL/GenBank/DDBJ databases">
        <title>Deep-cultivation of Planctomycetes and their phenomic and genomic characterization uncovers novel biology.</title>
        <authorList>
            <person name="Wiegand S."/>
            <person name="Jogler M."/>
            <person name="Boedeker C."/>
            <person name="Pinto D."/>
            <person name="Vollmers J."/>
            <person name="Rivas-Marin E."/>
            <person name="Kohn T."/>
            <person name="Peeters S.H."/>
            <person name="Heuer A."/>
            <person name="Rast P."/>
            <person name="Oberbeckmann S."/>
            <person name="Bunk B."/>
            <person name="Jeske O."/>
            <person name="Meyerdierks A."/>
            <person name="Storesund J.E."/>
            <person name="Kallscheuer N."/>
            <person name="Luecker S."/>
            <person name="Lage O.M."/>
            <person name="Pohl T."/>
            <person name="Merkel B.J."/>
            <person name="Hornburger P."/>
            <person name="Mueller R.-W."/>
            <person name="Bruemmer F."/>
            <person name="Labrenz M."/>
            <person name="Spormann A.M."/>
            <person name="Op den Camp H."/>
            <person name="Overmann J."/>
            <person name="Amann R."/>
            <person name="Jetten M.S.M."/>
            <person name="Mascher T."/>
            <person name="Medema M.H."/>
            <person name="Devos D.P."/>
            <person name="Kaster A.-K."/>
            <person name="Ovreas L."/>
            <person name="Rohde M."/>
            <person name="Galperin M.Y."/>
            <person name="Jogler C."/>
        </authorList>
    </citation>
    <scope>NUCLEOTIDE SEQUENCE [LARGE SCALE GENOMIC DNA]</scope>
    <source>
        <strain evidence="1 2">V202</strain>
    </source>
</reference>
<organism evidence="1 2">
    <name type="scientific">Gimesia aquarii</name>
    <dbReference type="NCBI Taxonomy" id="2527964"/>
    <lineage>
        <taxon>Bacteria</taxon>
        <taxon>Pseudomonadati</taxon>
        <taxon>Planctomycetota</taxon>
        <taxon>Planctomycetia</taxon>
        <taxon>Planctomycetales</taxon>
        <taxon>Planctomycetaceae</taxon>
        <taxon>Gimesia</taxon>
    </lineage>
</organism>
<accession>A0A517WWD1</accession>